<keyword evidence="2" id="KW-0472">Membrane</keyword>
<keyword evidence="2" id="KW-0812">Transmembrane</keyword>
<protein>
    <submittedName>
        <fullName evidence="3">Efflux transporter outer membrane subunit</fullName>
    </submittedName>
</protein>
<keyword evidence="2" id="KW-0449">Lipoprotein</keyword>
<comment type="similarity">
    <text evidence="1 2">Belongs to the outer membrane factor (OMF) (TC 1.B.17) family.</text>
</comment>
<proteinExistence type="inferred from homology"/>
<dbReference type="Pfam" id="PF02321">
    <property type="entry name" value="OEP"/>
    <property type="match status" value="2"/>
</dbReference>
<dbReference type="GO" id="GO:0015562">
    <property type="term" value="F:efflux transmembrane transporter activity"/>
    <property type="evidence" value="ECO:0007669"/>
    <property type="project" value="InterPro"/>
</dbReference>
<dbReference type="InterPro" id="IPR010131">
    <property type="entry name" value="MdtP/NodT-like"/>
</dbReference>
<comment type="subcellular location">
    <subcellularLocation>
        <location evidence="2">Cell membrane</location>
        <topology evidence="2">Lipid-anchor</topology>
    </subcellularLocation>
</comment>
<dbReference type="AlphaFoldDB" id="A0A8J6R666"/>
<name>A0A8J6R666_9BACT</name>
<keyword evidence="2" id="KW-1134">Transmembrane beta strand</keyword>
<dbReference type="Proteomes" id="UP000632828">
    <property type="component" value="Unassembled WGS sequence"/>
</dbReference>
<reference evidence="3" key="1">
    <citation type="submission" date="2020-09" db="EMBL/GenBank/DDBJ databases">
        <title>Pelobacter alkaliphilus sp. nov., a novel anaerobic arsenate-reducing bacterium from terrestrial mud volcano.</title>
        <authorList>
            <person name="Khomyakova M.A."/>
            <person name="Merkel A.Y."/>
            <person name="Slobodkin A.I."/>
        </authorList>
    </citation>
    <scope>NUCLEOTIDE SEQUENCE</scope>
    <source>
        <strain evidence="3">M08fum</strain>
    </source>
</reference>
<dbReference type="NCBIfam" id="TIGR01845">
    <property type="entry name" value="outer_NodT"/>
    <property type="match status" value="1"/>
</dbReference>
<evidence type="ECO:0000256" key="2">
    <source>
        <dbReference type="RuleBase" id="RU362097"/>
    </source>
</evidence>
<evidence type="ECO:0000256" key="1">
    <source>
        <dbReference type="ARBA" id="ARBA00007613"/>
    </source>
</evidence>
<comment type="caution">
    <text evidence="3">The sequence shown here is derived from an EMBL/GenBank/DDBJ whole genome shotgun (WGS) entry which is preliminary data.</text>
</comment>
<dbReference type="PANTHER" id="PTHR30203:SF29">
    <property type="entry name" value="PROTEIN CYAE"/>
    <property type="match status" value="1"/>
</dbReference>
<dbReference type="PROSITE" id="PS51257">
    <property type="entry name" value="PROKAR_LIPOPROTEIN"/>
    <property type="match status" value="1"/>
</dbReference>
<organism evidence="3 4">
    <name type="scientific">Pelovirga terrestris</name>
    <dbReference type="NCBI Taxonomy" id="2771352"/>
    <lineage>
        <taxon>Bacteria</taxon>
        <taxon>Pseudomonadati</taxon>
        <taxon>Thermodesulfobacteriota</taxon>
        <taxon>Desulfuromonadia</taxon>
        <taxon>Geobacterales</taxon>
        <taxon>Geobacteraceae</taxon>
        <taxon>Pelovirga</taxon>
    </lineage>
</organism>
<dbReference type="EMBL" id="JACWUN010000011">
    <property type="protein sequence ID" value="MBD1401049.1"/>
    <property type="molecule type" value="Genomic_DNA"/>
</dbReference>
<dbReference type="GO" id="GO:0005886">
    <property type="term" value="C:plasma membrane"/>
    <property type="evidence" value="ECO:0007669"/>
    <property type="project" value="UniProtKB-SubCell"/>
</dbReference>
<gene>
    <name evidence="3" type="ORF">ICT70_10220</name>
</gene>
<sequence>MKTLILSVTLCALLLGGCSIGPEYQRPNLDLPEQWQQTKSSADHHPLAIENHWWSYYQDPLLSQLIERALSDNLTLRLQLERISENRARLGFASAQRMPSLDGQAEAARSQQSAAVSAGGINNSFSLTGLLSYELDIWGRLARSRDSALAQFEASHYSHAAVRLQLIGDLISTYTNLRAAQEQLRITEHTLGLRRDSLELQQIRYDGGIIDQLGLQQARSEWQAVRALIPLRQEQVTRLESALAVLTGMSPAELMGTLDFGDGRLDQLTPQPALPDFLPSELLERRPDIRATEATLMAANAQLGVTMAERLPRFNLALFLGSVAGDIDDLLKSSTETWGISGAILGPLVDFGRNRARVETVKSLRDQAETSYRITVQTAFREVRDALLLTSTIAERETALRRQQEAAQKTLELVELRYQEGYSSFIEVLDAQRQLLGAELALTEATRDRLNAATALFKTLGGGWQTDEEPL</sequence>
<accession>A0A8J6R666</accession>
<dbReference type="PANTHER" id="PTHR30203">
    <property type="entry name" value="OUTER MEMBRANE CATION EFFLUX PROTEIN"/>
    <property type="match status" value="1"/>
</dbReference>
<keyword evidence="2" id="KW-0564">Palmitate</keyword>
<dbReference type="SUPFAM" id="SSF56954">
    <property type="entry name" value="Outer membrane efflux proteins (OEP)"/>
    <property type="match status" value="1"/>
</dbReference>
<evidence type="ECO:0000313" key="3">
    <source>
        <dbReference type="EMBL" id="MBD1401049.1"/>
    </source>
</evidence>
<dbReference type="Gene3D" id="2.20.200.10">
    <property type="entry name" value="Outer membrane efflux proteins (OEP)"/>
    <property type="match status" value="1"/>
</dbReference>
<dbReference type="RefSeq" id="WP_191156237.1">
    <property type="nucleotide sequence ID" value="NZ_JACWUN010000011.1"/>
</dbReference>
<dbReference type="InterPro" id="IPR003423">
    <property type="entry name" value="OMP_efflux"/>
</dbReference>
<dbReference type="Gene3D" id="1.20.1600.10">
    <property type="entry name" value="Outer membrane efflux proteins (OEP)"/>
    <property type="match status" value="1"/>
</dbReference>
<keyword evidence="4" id="KW-1185">Reference proteome</keyword>
<evidence type="ECO:0000313" key="4">
    <source>
        <dbReference type="Proteomes" id="UP000632828"/>
    </source>
</evidence>